<name>A0ABR2HCL4_9EUKA</name>
<keyword evidence="3" id="KW-1185">Reference proteome</keyword>
<feature type="region of interest" description="Disordered" evidence="1">
    <location>
        <begin position="127"/>
        <end position="150"/>
    </location>
</feature>
<gene>
    <name evidence="2" type="ORF">M9Y10_024595</name>
</gene>
<reference evidence="2 3" key="1">
    <citation type="submission" date="2024-04" db="EMBL/GenBank/DDBJ databases">
        <title>Tritrichomonas musculus Genome.</title>
        <authorList>
            <person name="Alves-Ferreira E."/>
            <person name="Grigg M."/>
            <person name="Lorenzi H."/>
            <person name="Galac M."/>
        </authorList>
    </citation>
    <scope>NUCLEOTIDE SEQUENCE [LARGE SCALE GENOMIC DNA]</scope>
    <source>
        <strain evidence="2 3">EAF2021</strain>
    </source>
</reference>
<accession>A0ABR2HCL4</accession>
<evidence type="ECO:0000313" key="3">
    <source>
        <dbReference type="Proteomes" id="UP001470230"/>
    </source>
</evidence>
<evidence type="ECO:0000313" key="2">
    <source>
        <dbReference type="EMBL" id="KAK8843540.1"/>
    </source>
</evidence>
<dbReference type="Proteomes" id="UP001470230">
    <property type="component" value="Unassembled WGS sequence"/>
</dbReference>
<evidence type="ECO:0008006" key="4">
    <source>
        <dbReference type="Google" id="ProtNLM"/>
    </source>
</evidence>
<feature type="region of interest" description="Disordered" evidence="1">
    <location>
        <begin position="284"/>
        <end position="304"/>
    </location>
</feature>
<comment type="caution">
    <text evidence="2">The sequence shown here is derived from an EMBL/GenBank/DDBJ whole genome shotgun (WGS) entry which is preliminary data.</text>
</comment>
<sequence>MSNTNLTNSNQERAQETNESIIFPPFNQYSKNDLEFSVFSPQKGLYYCFFGEKTEPNSFILSKDYTTLFDLANVANVQRFCYYPGTQNIYTFLGFQNKDQRDKAMKNKLFLRSIVNGVVSIYPLDDKAPKKHQKQTKSKNQSTTTEKNDYSKLPKSVKYRKDLGFTEFVPKNNYVYIFFTENQAPKEHILKNDYQKIYGIDFSLDIQRFCYYPGTKKVYSFMGFLNKKVAEKAIKRLKAVVSNMPTFNYPYQEEKTHIQFAIINNDSANNNIFDITEYKIKNTNKGTKNTSSTTTNNNNNQKKE</sequence>
<proteinExistence type="predicted"/>
<organism evidence="2 3">
    <name type="scientific">Tritrichomonas musculus</name>
    <dbReference type="NCBI Taxonomy" id="1915356"/>
    <lineage>
        <taxon>Eukaryota</taxon>
        <taxon>Metamonada</taxon>
        <taxon>Parabasalia</taxon>
        <taxon>Tritrichomonadida</taxon>
        <taxon>Tritrichomonadidae</taxon>
        <taxon>Tritrichomonas</taxon>
    </lineage>
</organism>
<evidence type="ECO:0000256" key="1">
    <source>
        <dbReference type="SAM" id="MobiDB-lite"/>
    </source>
</evidence>
<dbReference type="EMBL" id="JAPFFF010000034">
    <property type="protein sequence ID" value="KAK8843540.1"/>
    <property type="molecule type" value="Genomic_DNA"/>
</dbReference>
<protein>
    <recommendedName>
        <fullName evidence="4">RRM domain-containing protein</fullName>
    </recommendedName>
</protein>